<keyword evidence="2" id="KW-1185">Reference proteome</keyword>
<protein>
    <submittedName>
        <fullName evidence="1">Uncharacterized protein</fullName>
    </submittedName>
</protein>
<organism evidence="1 2">
    <name type="scientific">Amblyomma americanum</name>
    <name type="common">Lone star tick</name>
    <dbReference type="NCBI Taxonomy" id="6943"/>
    <lineage>
        <taxon>Eukaryota</taxon>
        <taxon>Metazoa</taxon>
        <taxon>Ecdysozoa</taxon>
        <taxon>Arthropoda</taxon>
        <taxon>Chelicerata</taxon>
        <taxon>Arachnida</taxon>
        <taxon>Acari</taxon>
        <taxon>Parasitiformes</taxon>
        <taxon>Ixodida</taxon>
        <taxon>Ixodoidea</taxon>
        <taxon>Ixodidae</taxon>
        <taxon>Amblyomminae</taxon>
        <taxon>Amblyomma</taxon>
    </lineage>
</organism>
<gene>
    <name evidence="1" type="ORF">V5799_018220</name>
</gene>
<sequence>MGATVAVISRQQFKTLDRFKTRPDGTTPENVPMTVDVGNQGVPLRVELDTGSTVAVISRQQFKTLTAFKTPPDGTTTENVPITVDAGNQGVPLRVELDTGTTVAVISRQQFKTLRPLLNLHPTELRLKPYPLP</sequence>
<dbReference type="EMBL" id="JARKHS020008862">
    <property type="protein sequence ID" value="KAK8780439.1"/>
    <property type="molecule type" value="Genomic_DNA"/>
</dbReference>
<evidence type="ECO:0000313" key="1">
    <source>
        <dbReference type="EMBL" id="KAK8780439.1"/>
    </source>
</evidence>
<comment type="caution">
    <text evidence="1">The sequence shown here is derived from an EMBL/GenBank/DDBJ whole genome shotgun (WGS) entry which is preliminary data.</text>
</comment>
<name>A0AAQ4F0D3_AMBAM</name>
<dbReference type="AlphaFoldDB" id="A0AAQ4F0D3"/>
<reference evidence="1 2" key="1">
    <citation type="journal article" date="2023" name="Arcadia Sci">
        <title>De novo assembly of a long-read Amblyomma americanum tick genome.</title>
        <authorList>
            <person name="Chou S."/>
            <person name="Poskanzer K.E."/>
            <person name="Rollins M."/>
            <person name="Thuy-Boun P.S."/>
        </authorList>
    </citation>
    <scope>NUCLEOTIDE SEQUENCE [LARGE SCALE GENOMIC DNA]</scope>
    <source>
        <strain evidence="1">F_SG_1</strain>
        <tissue evidence="1">Salivary glands</tissue>
    </source>
</reference>
<dbReference type="Proteomes" id="UP001321473">
    <property type="component" value="Unassembled WGS sequence"/>
</dbReference>
<evidence type="ECO:0000313" key="2">
    <source>
        <dbReference type="Proteomes" id="UP001321473"/>
    </source>
</evidence>
<proteinExistence type="predicted"/>
<accession>A0AAQ4F0D3</accession>